<dbReference type="EMBL" id="JBFNXR010000003">
    <property type="protein sequence ID" value="MEW9853597.1"/>
    <property type="molecule type" value="Genomic_DNA"/>
</dbReference>
<evidence type="ECO:0000256" key="1">
    <source>
        <dbReference type="ARBA" id="ARBA00022679"/>
    </source>
</evidence>
<dbReference type="InterPro" id="IPR003329">
    <property type="entry name" value="Cytidylyl_trans"/>
</dbReference>
<protein>
    <submittedName>
        <fullName evidence="4">3-deoxy-manno-octulosonate cytidylyltransferase</fullName>
    </submittedName>
</protein>
<dbReference type="Gene3D" id="3.90.550.10">
    <property type="entry name" value="Spore Coat Polysaccharide Biosynthesis Protein SpsA, Chain A"/>
    <property type="match status" value="1"/>
</dbReference>
<sequence length="248" mass="27248">MLDELIVIPARYNSTRLPGKPLIQIGGLPMIVQTHARCLEALPRDQIVVATDDDRIAEVCRTNDIRCEMTASDHPTGGDRVAEVAQRIAAKTYINVQGDEPVCNPADIRLLIDAAREHRDRTIIGYCDLSGEAEWRDPNCCKLLFGRGGALIYIGRAPVPATRSGEFSIGYRQICLHAYPGEALAAFARVGGKSELEAIEDHEMLRFLELGRTVHVIRMSNQSIPVDRPGDVARAEAVLARMKAPKAV</sequence>
<keyword evidence="2 4" id="KW-0548">Nucleotidyltransferase</keyword>
<keyword evidence="3" id="KW-0448">Lipopolysaccharide biosynthesis</keyword>
<dbReference type="SUPFAM" id="SSF53448">
    <property type="entry name" value="Nucleotide-diphospho-sugar transferases"/>
    <property type="match status" value="1"/>
</dbReference>
<gene>
    <name evidence="4" type="ORF">ABUH87_00095</name>
</gene>
<dbReference type="Proteomes" id="UP001556118">
    <property type="component" value="Unassembled WGS sequence"/>
</dbReference>
<dbReference type="CDD" id="cd02517">
    <property type="entry name" value="CMP-KDO-Synthetase"/>
    <property type="match status" value="1"/>
</dbReference>
<accession>A0ABV3R6Y3</accession>
<reference evidence="4 5" key="1">
    <citation type="submission" date="2024-06" db="EMBL/GenBank/DDBJ databases">
        <title>Novosphingobium rhizovicinus M1R2S20.</title>
        <authorList>
            <person name="Sun J.-Q."/>
        </authorList>
    </citation>
    <scope>NUCLEOTIDE SEQUENCE [LARGE SCALE GENOMIC DNA]</scope>
    <source>
        <strain evidence="4 5">M1R2S20</strain>
    </source>
</reference>
<dbReference type="InterPro" id="IPR004528">
    <property type="entry name" value="KdsB"/>
</dbReference>
<evidence type="ECO:0000313" key="5">
    <source>
        <dbReference type="Proteomes" id="UP001556118"/>
    </source>
</evidence>
<dbReference type="GO" id="GO:0016779">
    <property type="term" value="F:nucleotidyltransferase activity"/>
    <property type="evidence" value="ECO:0007669"/>
    <property type="project" value="UniProtKB-KW"/>
</dbReference>
<organism evidence="4 5">
    <name type="scientific">Novosphingobium rhizovicinum</name>
    <dbReference type="NCBI Taxonomy" id="3228928"/>
    <lineage>
        <taxon>Bacteria</taxon>
        <taxon>Pseudomonadati</taxon>
        <taxon>Pseudomonadota</taxon>
        <taxon>Alphaproteobacteria</taxon>
        <taxon>Sphingomonadales</taxon>
        <taxon>Sphingomonadaceae</taxon>
        <taxon>Novosphingobium</taxon>
    </lineage>
</organism>
<dbReference type="InterPro" id="IPR029044">
    <property type="entry name" value="Nucleotide-diphossugar_trans"/>
</dbReference>
<keyword evidence="1" id="KW-0808">Transferase</keyword>
<dbReference type="PANTHER" id="PTHR42866:SF2">
    <property type="entry name" value="3-DEOXY-MANNO-OCTULOSONATE CYTIDYLYLTRANSFERASE, MITOCHONDRIAL"/>
    <property type="match status" value="1"/>
</dbReference>
<name>A0ABV3R6Y3_9SPHN</name>
<evidence type="ECO:0000313" key="4">
    <source>
        <dbReference type="EMBL" id="MEW9853597.1"/>
    </source>
</evidence>
<dbReference type="NCBIfam" id="NF003952">
    <property type="entry name" value="PRK05450.1-5"/>
    <property type="match status" value="1"/>
</dbReference>
<evidence type="ECO:0000256" key="2">
    <source>
        <dbReference type="ARBA" id="ARBA00022695"/>
    </source>
</evidence>
<dbReference type="PANTHER" id="PTHR42866">
    <property type="entry name" value="3-DEOXY-MANNO-OCTULOSONATE CYTIDYLYLTRANSFERASE"/>
    <property type="match status" value="1"/>
</dbReference>
<proteinExistence type="predicted"/>
<dbReference type="RefSeq" id="WP_367767673.1">
    <property type="nucleotide sequence ID" value="NZ_JBFNXR010000003.1"/>
</dbReference>
<dbReference type="Pfam" id="PF02348">
    <property type="entry name" value="CTP_transf_3"/>
    <property type="match status" value="1"/>
</dbReference>
<keyword evidence="5" id="KW-1185">Reference proteome</keyword>
<comment type="caution">
    <text evidence="4">The sequence shown here is derived from an EMBL/GenBank/DDBJ whole genome shotgun (WGS) entry which is preliminary data.</text>
</comment>
<evidence type="ECO:0000256" key="3">
    <source>
        <dbReference type="ARBA" id="ARBA00022985"/>
    </source>
</evidence>